<keyword evidence="3" id="KW-1185">Reference proteome</keyword>
<evidence type="ECO:0000313" key="3">
    <source>
        <dbReference type="Proteomes" id="UP000316270"/>
    </source>
</evidence>
<proteinExistence type="predicted"/>
<keyword evidence="1" id="KW-0732">Signal</keyword>
<dbReference type="Proteomes" id="UP000316270">
    <property type="component" value="Chromosome 17"/>
</dbReference>
<protein>
    <submittedName>
        <fullName evidence="2">Uncharacterized protein</fullName>
    </submittedName>
</protein>
<feature type="chain" id="PRO_5022149062" evidence="1">
    <location>
        <begin position="19"/>
        <end position="366"/>
    </location>
</feature>
<dbReference type="EMBL" id="CP042201">
    <property type="protein sequence ID" value="QDS77438.1"/>
    <property type="molecule type" value="Genomic_DNA"/>
</dbReference>
<evidence type="ECO:0000313" key="2">
    <source>
        <dbReference type="EMBL" id="QDS77438.1"/>
    </source>
</evidence>
<reference evidence="2 3" key="1">
    <citation type="submission" date="2019-07" db="EMBL/GenBank/DDBJ databases">
        <title>Finished genome of Venturia effusa.</title>
        <authorList>
            <person name="Young C.A."/>
            <person name="Cox M.P."/>
            <person name="Ganley A.R.D."/>
            <person name="David W.J."/>
        </authorList>
    </citation>
    <scope>NUCLEOTIDE SEQUENCE [LARGE SCALE GENOMIC DNA]</scope>
    <source>
        <strain evidence="3">albino</strain>
    </source>
</reference>
<sequence>MKLIWYLSLLATIPAAIGAAIAARSGFADESVHLVQCDLYRGSVRDGARDYVFYFPSDYEVVALGNPESSSTPNDPMPHDGMAYHIDWTSGTPEKPITASPGGRPFSLANLKRNGDGIGALVQATAALNDVDMHCYNEGIRLASPSPGNWTCQSQYSCTRSDRWFRSASLKMFKQTTTVSATGCDKEPWLATPSEAFAHYSTWATNKDEPGTTYNIGGGCSISFNVVGANPSDKYPYSPSDIQSFFTSFIVPHVTSTGITDSSRVCNVPGDDFPSGTRYTKSYSYPRQGYLNIRTSQQDNQDNFFDHEYHWAVTCPKKCDTNPVISIFTTIVTGLAGQPFIGPAAKGAAAFFTGAMATTNFAGGFC</sequence>
<organism evidence="2 3">
    <name type="scientific">Venturia effusa</name>
    <dbReference type="NCBI Taxonomy" id="50376"/>
    <lineage>
        <taxon>Eukaryota</taxon>
        <taxon>Fungi</taxon>
        <taxon>Dikarya</taxon>
        <taxon>Ascomycota</taxon>
        <taxon>Pezizomycotina</taxon>
        <taxon>Dothideomycetes</taxon>
        <taxon>Pleosporomycetidae</taxon>
        <taxon>Venturiales</taxon>
        <taxon>Venturiaceae</taxon>
        <taxon>Venturia</taxon>
    </lineage>
</organism>
<accession>A0A517LP65</accession>
<dbReference type="OrthoDB" id="3774647at2759"/>
<feature type="signal peptide" evidence="1">
    <location>
        <begin position="1"/>
        <end position="18"/>
    </location>
</feature>
<evidence type="ECO:0000256" key="1">
    <source>
        <dbReference type="SAM" id="SignalP"/>
    </source>
</evidence>
<dbReference type="AlphaFoldDB" id="A0A517LP65"/>
<name>A0A517LP65_9PEZI</name>
<gene>
    <name evidence="2" type="ORF">FKW77_006718</name>
</gene>